<sequence>MAEWPNFDCTSNELAPGPEGDSCSSTTAQPTLLVSQPSTVTRHNIYYQYNLVPGIARSSRLVKGSRSRRETLSDRHQTRM</sequence>
<protein>
    <submittedName>
        <fullName evidence="2">Uncharacterized protein</fullName>
    </submittedName>
</protein>
<reference evidence="2 3" key="1">
    <citation type="journal article" date="2021" name="Elife">
        <title>Chloroplast acquisition without the gene transfer in kleptoplastic sea slugs, Plakobranchus ocellatus.</title>
        <authorList>
            <person name="Maeda T."/>
            <person name="Takahashi S."/>
            <person name="Yoshida T."/>
            <person name="Shimamura S."/>
            <person name="Takaki Y."/>
            <person name="Nagai Y."/>
            <person name="Toyoda A."/>
            <person name="Suzuki Y."/>
            <person name="Arimoto A."/>
            <person name="Ishii H."/>
            <person name="Satoh N."/>
            <person name="Nishiyama T."/>
            <person name="Hasebe M."/>
            <person name="Maruyama T."/>
            <person name="Minagawa J."/>
            <person name="Obokata J."/>
            <person name="Shigenobu S."/>
        </authorList>
    </citation>
    <scope>NUCLEOTIDE SEQUENCE [LARGE SCALE GENOMIC DNA]</scope>
</reference>
<evidence type="ECO:0000313" key="2">
    <source>
        <dbReference type="EMBL" id="GFS24173.1"/>
    </source>
</evidence>
<evidence type="ECO:0000313" key="3">
    <source>
        <dbReference type="Proteomes" id="UP000762676"/>
    </source>
</evidence>
<evidence type="ECO:0000256" key="1">
    <source>
        <dbReference type="SAM" id="MobiDB-lite"/>
    </source>
</evidence>
<dbReference type="EMBL" id="BMAT01013981">
    <property type="protein sequence ID" value="GFS24173.1"/>
    <property type="molecule type" value="Genomic_DNA"/>
</dbReference>
<feature type="region of interest" description="Disordered" evidence="1">
    <location>
        <begin position="1"/>
        <end position="29"/>
    </location>
</feature>
<feature type="region of interest" description="Disordered" evidence="1">
    <location>
        <begin position="59"/>
        <end position="80"/>
    </location>
</feature>
<accession>A0AAV4JR59</accession>
<gene>
    <name evidence="2" type="ORF">ElyMa_006996300</name>
</gene>
<keyword evidence="3" id="KW-1185">Reference proteome</keyword>
<comment type="caution">
    <text evidence="2">The sequence shown here is derived from an EMBL/GenBank/DDBJ whole genome shotgun (WGS) entry which is preliminary data.</text>
</comment>
<dbReference type="Proteomes" id="UP000762676">
    <property type="component" value="Unassembled WGS sequence"/>
</dbReference>
<proteinExistence type="predicted"/>
<organism evidence="2 3">
    <name type="scientific">Elysia marginata</name>
    <dbReference type="NCBI Taxonomy" id="1093978"/>
    <lineage>
        <taxon>Eukaryota</taxon>
        <taxon>Metazoa</taxon>
        <taxon>Spiralia</taxon>
        <taxon>Lophotrochozoa</taxon>
        <taxon>Mollusca</taxon>
        <taxon>Gastropoda</taxon>
        <taxon>Heterobranchia</taxon>
        <taxon>Euthyneura</taxon>
        <taxon>Panpulmonata</taxon>
        <taxon>Sacoglossa</taxon>
        <taxon>Placobranchoidea</taxon>
        <taxon>Plakobranchidae</taxon>
        <taxon>Elysia</taxon>
    </lineage>
</organism>
<dbReference type="AlphaFoldDB" id="A0AAV4JR59"/>
<name>A0AAV4JR59_9GAST</name>
<feature type="compositionally biased region" description="Basic and acidic residues" evidence="1">
    <location>
        <begin position="67"/>
        <end position="80"/>
    </location>
</feature>